<proteinExistence type="predicted"/>
<evidence type="ECO:0000313" key="1">
    <source>
        <dbReference type="EMBL" id="EAX86972.1"/>
    </source>
</evidence>
<dbReference type="KEGG" id="tva:4744621"/>
<reference evidence="1" key="2">
    <citation type="journal article" date="2007" name="Science">
        <title>Draft genome sequence of the sexually transmitted pathogen Trichomonas vaginalis.</title>
        <authorList>
            <person name="Carlton J.M."/>
            <person name="Hirt R.P."/>
            <person name="Silva J.C."/>
            <person name="Delcher A.L."/>
            <person name="Schatz M."/>
            <person name="Zhao Q."/>
            <person name="Wortman J.R."/>
            <person name="Bidwell S.L."/>
            <person name="Alsmark U.C.M."/>
            <person name="Besteiro S."/>
            <person name="Sicheritz-Ponten T."/>
            <person name="Noel C.J."/>
            <person name="Dacks J.B."/>
            <person name="Foster P.G."/>
            <person name="Simillion C."/>
            <person name="Van de Peer Y."/>
            <person name="Miranda-Saavedra D."/>
            <person name="Barton G.J."/>
            <person name="Westrop G.D."/>
            <person name="Mueller S."/>
            <person name="Dessi D."/>
            <person name="Fiori P.L."/>
            <person name="Ren Q."/>
            <person name="Paulsen I."/>
            <person name="Zhang H."/>
            <person name="Bastida-Corcuera F.D."/>
            <person name="Simoes-Barbosa A."/>
            <person name="Brown M.T."/>
            <person name="Hayes R.D."/>
            <person name="Mukherjee M."/>
            <person name="Okumura C.Y."/>
            <person name="Schneider R."/>
            <person name="Smith A.J."/>
            <person name="Vanacova S."/>
            <person name="Villalvazo M."/>
            <person name="Haas B.J."/>
            <person name="Pertea M."/>
            <person name="Feldblyum T.V."/>
            <person name="Utterback T.R."/>
            <person name="Shu C.L."/>
            <person name="Osoegawa K."/>
            <person name="de Jong P.J."/>
            <person name="Hrdy I."/>
            <person name="Horvathova L."/>
            <person name="Zubacova Z."/>
            <person name="Dolezal P."/>
            <person name="Malik S.B."/>
            <person name="Logsdon J.M. Jr."/>
            <person name="Henze K."/>
            <person name="Gupta A."/>
            <person name="Wang C.C."/>
            <person name="Dunne R.L."/>
            <person name="Upcroft J.A."/>
            <person name="Upcroft P."/>
            <person name="White O."/>
            <person name="Salzberg S.L."/>
            <person name="Tang P."/>
            <person name="Chiu C.-H."/>
            <person name="Lee Y.-S."/>
            <person name="Embley T.M."/>
            <person name="Coombs G.H."/>
            <person name="Mottram J.C."/>
            <person name="Tachezy J."/>
            <person name="Fraser-Liggett C.M."/>
            <person name="Johnson P.J."/>
        </authorList>
    </citation>
    <scope>NUCLEOTIDE SEQUENCE [LARGE SCALE GENOMIC DNA]</scope>
    <source>
        <strain evidence="1">G3</strain>
    </source>
</reference>
<protein>
    <submittedName>
        <fullName evidence="1">Uncharacterized protein</fullName>
    </submittedName>
</protein>
<keyword evidence="2" id="KW-1185">Reference proteome</keyword>
<reference evidence="1" key="1">
    <citation type="submission" date="2006-10" db="EMBL/GenBank/DDBJ databases">
        <authorList>
            <person name="Amadeo P."/>
            <person name="Zhao Q."/>
            <person name="Wortman J."/>
            <person name="Fraser-Liggett C."/>
            <person name="Carlton J."/>
        </authorList>
    </citation>
    <scope>NUCLEOTIDE SEQUENCE</scope>
    <source>
        <strain evidence="1">G3</strain>
    </source>
</reference>
<accession>A2G795</accession>
<dbReference type="RefSeq" id="XP_001299902.1">
    <property type="nucleotide sequence ID" value="XM_001299901.1"/>
</dbReference>
<dbReference type="InParanoid" id="A2G795"/>
<evidence type="ECO:0000313" key="2">
    <source>
        <dbReference type="Proteomes" id="UP000001542"/>
    </source>
</evidence>
<dbReference type="EMBL" id="DS114536">
    <property type="protein sequence ID" value="EAX86972.1"/>
    <property type="molecule type" value="Genomic_DNA"/>
</dbReference>
<sequence>MLEPTKPYFALSKFQDEYAVRIIHSVVNENITENLADFYIHLSNKQTKMWMLQCTGYAIKICTDNLFIRTYAFYLQLFEKIAKRYVETGKFDEETLRLSILHMSNIFSNPSFTSDSIRLRLHTTINKFYTNTDIQWPTNIKKLILDFLLYGAKSFKDNFDISSKYGNLALDLLCKYDPPQIEDYDYFSSVFEELFKYDFFQLAWIQKFEQIYKENIRLKSIGSEKPIMKYFIKQINEKLSRNFQTLAFWKVINNLTISNSDRVIYSKLPIQDVCEKFLSWFDPNIDLKFLNMENFSSFHPLFKLAEQSKYYEYEELDAKVDKYIEFILKTPPGKENLQFWLFPVHANDYIHYWPRIEEFLDDFRNYFQRIYEMIMDNSKFHSIISSFFEKVDQSIQKTIEKIKSEIIVSTLSLIHVIFKSECTNDDSIKNIISELSKKSQSAQLYSWFNILSENHTKEILPIDTNPCSSIYLVMIASSINILGKSFYQEQKRKIKKIIKHYSSLLNESQFTHVDEIARVIFSFYQIAICTPFFFDHPNVYQEIIHSNIAQRQDPTITSIIDMFKLAVLSGQRSEIDINELYSNSNDFMYATPQYIISISKNNFVVRHGIGISMFEVEELVPYDNFIKDSTKLDEKIPNQQISQISAFSDQKSTTKEMDEADRLESLLIDTPTEFKTFNYQNEIIDNEHHAHRLLSDLNLILYRSNTLRRLDDSKLIPELDKIKLNFPIYIVQLTMDKEMPRFGFVPSDLRGVFLKDLSNSKDYLNTASILYKIELDINIVIPEYIKTSKSADFVQKVQEFRELNPVRSPMIVVLNETGLEMNSYSAIFNNFNAIVEIIPNFENFSYPYIVNITFQNDVLECEDLQVNKFSIPCLSDGISSLIMMLTSIMTTSRSCLHCGRGIGSFFERRKKLISSIFKGGLCGNTQFIANVAKTLGNF</sequence>
<dbReference type="AlphaFoldDB" id="A2G795"/>
<name>A2G795_TRIV3</name>
<dbReference type="Proteomes" id="UP000001542">
    <property type="component" value="Unassembled WGS sequence"/>
</dbReference>
<dbReference type="VEuPathDB" id="TrichDB:TVAG_222970"/>
<dbReference type="OrthoDB" id="10681924at2759"/>
<organism evidence="1 2">
    <name type="scientific">Trichomonas vaginalis (strain ATCC PRA-98 / G3)</name>
    <dbReference type="NCBI Taxonomy" id="412133"/>
    <lineage>
        <taxon>Eukaryota</taxon>
        <taxon>Metamonada</taxon>
        <taxon>Parabasalia</taxon>
        <taxon>Trichomonadida</taxon>
        <taxon>Trichomonadidae</taxon>
        <taxon>Trichomonas</taxon>
    </lineage>
</organism>
<gene>
    <name evidence="1" type="ORF">TVAG_222970</name>
</gene>
<dbReference type="VEuPathDB" id="TrichDB:TVAGG3_0085270"/>